<gene>
    <name evidence="5" type="ORF">ADUPG1_013386</name>
</gene>
<comment type="similarity">
    <text evidence="1">Belongs to the TRAFAC class translation factor GTPase superfamily. Classic translation factor GTPase family. EF-Tu/EF-1A subfamily.</text>
</comment>
<proteinExistence type="inferred from homology"/>
<evidence type="ECO:0000313" key="5">
    <source>
        <dbReference type="EMBL" id="GKT26526.1"/>
    </source>
</evidence>
<evidence type="ECO:0000313" key="6">
    <source>
        <dbReference type="Proteomes" id="UP001057375"/>
    </source>
</evidence>
<protein>
    <submittedName>
        <fullName evidence="5">Eukaryotic peptide chain release factor GTP-binding subunit ERF3A</fullName>
    </submittedName>
</protein>
<organism evidence="5 6">
    <name type="scientific">Aduncisulcus paluster</name>
    <dbReference type="NCBI Taxonomy" id="2918883"/>
    <lineage>
        <taxon>Eukaryota</taxon>
        <taxon>Metamonada</taxon>
        <taxon>Carpediemonas-like organisms</taxon>
        <taxon>Aduncisulcus</taxon>
    </lineage>
</organism>
<dbReference type="InterPro" id="IPR054696">
    <property type="entry name" value="GTP-eEF1A_C"/>
</dbReference>
<dbReference type="Gene3D" id="3.40.50.300">
    <property type="entry name" value="P-loop containing nucleotide triphosphate hydrolases"/>
    <property type="match status" value="1"/>
</dbReference>
<dbReference type="InterPro" id="IPR031157">
    <property type="entry name" value="G_TR_CS"/>
</dbReference>
<dbReference type="Pfam" id="PF22594">
    <property type="entry name" value="GTP-eEF1A_C"/>
    <property type="match status" value="1"/>
</dbReference>
<dbReference type="PRINTS" id="PR00315">
    <property type="entry name" value="ELONGATNFCT"/>
</dbReference>
<evidence type="ECO:0000256" key="2">
    <source>
        <dbReference type="ARBA" id="ARBA00022741"/>
    </source>
</evidence>
<sequence length="439" mass="48961">MTEETFGITQSDTLKKNLNIIFIGHVDAGKSTVSGHLMFITKSIDPRLLDKYKQEASKMGRDGWVYAYAMDTSKDERSKGKTVEVGRAMFATENRRFTLLDAPGHKGYVPNMVVGTMQADVGVLIISARRGEFETGFEKGGQSREHAIIAKTCGVRALIVAINKMDDPTVEWSQERYDEIVKKVSPFLKGVGFPKSSVRYIPISGWTGKGIAESVRADAPWFDSDETLIHMLDTIPMPKRDVKGQFRMPVLDRFRHMGVCCVGKVERGSVVPGDKLALMPGESIGEVTDVFIDEQTLEKGEAGDNLCLRLKGIPEEELRAGTCLCATDSLCHFSKQIICQFVLLEHRSLIAPGYRCVMHIHTASVEVTVHRILALLDKKTKKIKEKLPKFATPGNSYVISLEFDQPQCVEMYSDFERMGRFLLRDEDSTIGIGVITKVK</sequence>
<dbReference type="SUPFAM" id="SSF50465">
    <property type="entry name" value="EF-Tu/eEF-1alpha/eIF2-gamma C-terminal domain"/>
    <property type="match status" value="1"/>
</dbReference>
<dbReference type="PROSITE" id="PS51722">
    <property type="entry name" value="G_TR_2"/>
    <property type="match status" value="1"/>
</dbReference>
<accession>A0ABQ5K602</accession>
<evidence type="ECO:0000259" key="4">
    <source>
        <dbReference type="PROSITE" id="PS51722"/>
    </source>
</evidence>
<dbReference type="InterPro" id="IPR004161">
    <property type="entry name" value="EFTu-like_2"/>
</dbReference>
<keyword evidence="6" id="KW-1185">Reference proteome</keyword>
<comment type="caution">
    <text evidence="5">The sequence shown here is derived from an EMBL/GenBank/DDBJ whole genome shotgun (WGS) entry which is preliminary data.</text>
</comment>
<name>A0ABQ5K602_9EUKA</name>
<keyword evidence="3" id="KW-0342">GTP-binding</keyword>
<dbReference type="InterPro" id="IPR050100">
    <property type="entry name" value="TRAFAC_GTPase_members"/>
</dbReference>
<dbReference type="CDD" id="cd03704">
    <property type="entry name" value="eRF3_C_III"/>
    <property type="match status" value="1"/>
</dbReference>
<reference evidence="5" key="1">
    <citation type="submission" date="2022-03" db="EMBL/GenBank/DDBJ databases">
        <title>Draft genome sequence of Aduncisulcus paluster, a free-living microaerophilic Fornicata.</title>
        <authorList>
            <person name="Yuyama I."/>
            <person name="Kume K."/>
            <person name="Tamura T."/>
            <person name="Inagaki Y."/>
            <person name="Hashimoto T."/>
        </authorList>
    </citation>
    <scope>NUCLEOTIDE SEQUENCE</scope>
    <source>
        <strain evidence="5">NY0171</strain>
    </source>
</reference>
<dbReference type="InterPro" id="IPR009000">
    <property type="entry name" value="Transl_B-barrel_sf"/>
</dbReference>
<dbReference type="Pfam" id="PF00009">
    <property type="entry name" value="GTP_EFTU"/>
    <property type="match status" value="1"/>
</dbReference>
<evidence type="ECO:0000256" key="3">
    <source>
        <dbReference type="ARBA" id="ARBA00023134"/>
    </source>
</evidence>
<dbReference type="PANTHER" id="PTHR23115">
    <property type="entry name" value="TRANSLATION FACTOR"/>
    <property type="match status" value="1"/>
</dbReference>
<dbReference type="PROSITE" id="PS00301">
    <property type="entry name" value="G_TR_1"/>
    <property type="match status" value="1"/>
</dbReference>
<dbReference type="InterPro" id="IPR009001">
    <property type="entry name" value="Transl_elong_EF1A/Init_IF2_C"/>
</dbReference>
<dbReference type="Gene3D" id="2.40.30.10">
    <property type="entry name" value="Translation factors"/>
    <property type="match status" value="2"/>
</dbReference>
<evidence type="ECO:0000256" key="1">
    <source>
        <dbReference type="ARBA" id="ARBA00007249"/>
    </source>
</evidence>
<feature type="domain" description="Tr-type G" evidence="4">
    <location>
        <begin position="15"/>
        <end position="239"/>
    </location>
</feature>
<dbReference type="Proteomes" id="UP001057375">
    <property type="component" value="Unassembled WGS sequence"/>
</dbReference>
<dbReference type="SUPFAM" id="SSF52540">
    <property type="entry name" value="P-loop containing nucleoside triphosphate hydrolases"/>
    <property type="match status" value="1"/>
</dbReference>
<dbReference type="InterPro" id="IPR000795">
    <property type="entry name" value="T_Tr_GTP-bd_dom"/>
</dbReference>
<keyword evidence="2" id="KW-0547">Nucleotide-binding</keyword>
<dbReference type="CDD" id="cd01883">
    <property type="entry name" value="EF1_alpha"/>
    <property type="match status" value="1"/>
</dbReference>
<dbReference type="EMBL" id="BQXS01012660">
    <property type="protein sequence ID" value="GKT26526.1"/>
    <property type="molecule type" value="Genomic_DNA"/>
</dbReference>
<dbReference type="InterPro" id="IPR027417">
    <property type="entry name" value="P-loop_NTPase"/>
</dbReference>
<dbReference type="Pfam" id="PF03144">
    <property type="entry name" value="GTP_EFTU_D2"/>
    <property type="match status" value="1"/>
</dbReference>
<dbReference type="SUPFAM" id="SSF50447">
    <property type="entry name" value="Translation proteins"/>
    <property type="match status" value="1"/>
</dbReference>